<feature type="non-terminal residue" evidence="1">
    <location>
        <position position="36"/>
    </location>
</feature>
<comment type="caution">
    <text evidence="1">The sequence shown here is derived from an EMBL/GenBank/DDBJ whole genome shotgun (WGS) entry which is preliminary data.</text>
</comment>
<protein>
    <submittedName>
        <fullName evidence="1">Mobile element protein</fullName>
    </submittedName>
</protein>
<name>A0AAX0PT81_LACJH</name>
<evidence type="ECO:0000313" key="2">
    <source>
        <dbReference type="Proteomes" id="UP000216448"/>
    </source>
</evidence>
<dbReference type="AlphaFoldDB" id="A0AAX0PT81"/>
<sequence>MQVTFGIDVSKSNSTVCELIGESKNELTITNNRPGF</sequence>
<evidence type="ECO:0000313" key="1">
    <source>
        <dbReference type="EMBL" id="PAB51970.1"/>
    </source>
</evidence>
<accession>A0AAX0PT81</accession>
<dbReference type="Proteomes" id="UP000216448">
    <property type="component" value="Unassembled WGS sequence"/>
</dbReference>
<reference evidence="1 2" key="1">
    <citation type="submission" date="2017-05" db="EMBL/GenBank/DDBJ databases">
        <title>Lactobacillus johnsonii from commercial turkeys.</title>
        <authorList>
            <person name="Johnson T.J."/>
            <person name="Youmans B."/>
        </authorList>
    </citation>
    <scope>NUCLEOTIDE SEQUENCE [LARGE SCALE GENOMIC DNA]</scope>
    <source>
        <strain evidence="1 2">UMNLJ54</strain>
    </source>
</reference>
<proteinExistence type="predicted"/>
<dbReference type="EMBL" id="NIBB01000086">
    <property type="protein sequence ID" value="PAB51970.1"/>
    <property type="molecule type" value="Genomic_DNA"/>
</dbReference>
<organism evidence="1 2">
    <name type="scientific">Lactobacillus johnsonii</name>
    <dbReference type="NCBI Taxonomy" id="33959"/>
    <lineage>
        <taxon>Bacteria</taxon>
        <taxon>Bacillati</taxon>
        <taxon>Bacillota</taxon>
        <taxon>Bacilli</taxon>
        <taxon>Lactobacillales</taxon>
        <taxon>Lactobacillaceae</taxon>
        <taxon>Lactobacillus</taxon>
    </lineage>
</organism>
<gene>
    <name evidence="1" type="ORF">A3P64_09155</name>
</gene>